<accession>A0A2K8MF98</accession>
<dbReference type="PANTHER" id="PTHR46796:SF6">
    <property type="entry name" value="ARAC SUBFAMILY"/>
    <property type="match status" value="1"/>
</dbReference>
<evidence type="ECO:0000259" key="4">
    <source>
        <dbReference type="PROSITE" id="PS01124"/>
    </source>
</evidence>
<dbReference type="GO" id="GO:0043565">
    <property type="term" value="F:sequence-specific DNA binding"/>
    <property type="evidence" value="ECO:0007669"/>
    <property type="project" value="InterPro"/>
</dbReference>
<gene>
    <name evidence="5" type="ORF">CVN68_11730</name>
</gene>
<dbReference type="SUPFAM" id="SSF46689">
    <property type="entry name" value="Homeodomain-like"/>
    <property type="match status" value="1"/>
</dbReference>
<dbReference type="Pfam" id="PF14525">
    <property type="entry name" value="AraC_binding_2"/>
    <property type="match status" value="1"/>
</dbReference>
<dbReference type="PROSITE" id="PS01124">
    <property type="entry name" value="HTH_ARAC_FAMILY_2"/>
    <property type="match status" value="1"/>
</dbReference>
<dbReference type="PRINTS" id="PR00032">
    <property type="entry name" value="HTHARAC"/>
</dbReference>
<dbReference type="AlphaFoldDB" id="A0A2K8MF98"/>
<keyword evidence="2" id="KW-0238">DNA-binding</keyword>
<dbReference type="PANTHER" id="PTHR46796">
    <property type="entry name" value="HTH-TYPE TRANSCRIPTIONAL ACTIVATOR RHAS-RELATED"/>
    <property type="match status" value="1"/>
</dbReference>
<dbReference type="Gene3D" id="1.10.10.60">
    <property type="entry name" value="Homeodomain-like"/>
    <property type="match status" value="1"/>
</dbReference>
<dbReference type="Proteomes" id="UP000229081">
    <property type="component" value="Chromosome"/>
</dbReference>
<dbReference type="InterPro" id="IPR035418">
    <property type="entry name" value="AraC-bd_2"/>
</dbReference>
<dbReference type="GO" id="GO:0003700">
    <property type="term" value="F:DNA-binding transcription factor activity"/>
    <property type="evidence" value="ECO:0007669"/>
    <property type="project" value="InterPro"/>
</dbReference>
<evidence type="ECO:0000313" key="5">
    <source>
        <dbReference type="EMBL" id="ATY32562.1"/>
    </source>
</evidence>
<sequence length="319" mass="35020">MPPRHVFSSADLPEHLSHRARFNLWRDIYASEIAAVEFGISEDSPFDATFEAASIGSVIYAKMSGTINRVARTTQSIRHDKHDSYSLVINLGPTAIAGTYKTRELELAPGGAFLDAAEPQDFTGGANNTWVNLSLPRTLLQSAFARIDDKQGLVIAPDHETLRLMRSYLQMLDAGILPLGSAALDHISTTIVDLVGLVTGAKGDEAELAGMRGLRVARLQAILNQIRSNYRNPALSAPLVGLQLGLSQRYVQDLLRATGIGFSERILELRLQDAKSMLSDPRFNDRRIGDIAFEVGFGDISYFNRSFKRRFGCSPTAAR</sequence>
<name>A0A2K8MF98_9SPHN</name>
<dbReference type="PROSITE" id="PS00041">
    <property type="entry name" value="HTH_ARAC_FAMILY_1"/>
    <property type="match status" value="1"/>
</dbReference>
<protein>
    <submittedName>
        <fullName evidence="5">AraC family transcriptional regulator</fullName>
    </submittedName>
</protein>
<dbReference type="KEGG" id="sphc:CVN68_11730"/>
<dbReference type="SMART" id="SM00342">
    <property type="entry name" value="HTH_ARAC"/>
    <property type="match status" value="1"/>
</dbReference>
<keyword evidence="6" id="KW-1185">Reference proteome</keyword>
<keyword evidence="1" id="KW-0805">Transcription regulation</keyword>
<feature type="domain" description="HTH araC/xylS-type" evidence="4">
    <location>
        <begin position="220"/>
        <end position="319"/>
    </location>
</feature>
<dbReference type="InterPro" id="IPR020449">
    <property type="entry name" value="Tscrpt_reg_AraC-type_HTH"/>
</dbReference>
<proteinExistence type="predicted"/>
<evidence type="ECO:0000313" key="6">
    <source>
        <dbReference type="Proteomes" id="UP000229081"/>
    </source>
</evidence>
<dbReference type="Pfam" id="PF12833">
    <property type="entry name" value="HTH_18"/>
    <property type="match status" value="1"/>
</dbReference>
<evidence type="ECO:0000256" key="1">
    <source>
        <dbReference type="ARBA" id="ARBA00023015"/>
    </source>
</evidence>
<dbReference type="InterPro" id="IPR050204">
    <property type="entry name" value="AraC_XylS_family_regulators"/>
</dbReference>
<dbReference type="InterPro" id="IPR009057">
    <property type="entry name" value="Homeodomain-like_sf"/>
</dbReference>
<keyword evidence="3" id="KW-0804">Transcription</keyword>
<organism evidence="5 6">
    <name type="scientific">Sphingomonas psychrotolerans</name>
    <dbReference type="NCBI Taxonomy" id="1327635"/>
    <lineage>
        <taxon>Bacteria</taxon>
        <taxon>Pseudomonadati</taxon>
        <taxon>Pseudomonadota</taxon>
        <taxon>Alphaproteobacteria</taxon>
        <taxon>Sphingomonadales</taxon>
        <taxon>Sphingomonadaceae</taxon>
        <taxon>Sphingomonas</taxon>
    </lineage>
</organism>
<dbReference type="OrthoDB" id="7191628at2"/>
<dbReference type="InterPro" id="IPR018060">
    <property type="entry name" value="HTH_AraC"/>
</dbReference>
<dbReference type="EMBL" id="CP024923">
    <property type="protein sequence ID" value="ATY32562.1"/>
    <property type="molecule type" value="Genomic_DNA"/>
</dbReference>
<dbReference type="InterPro" id="IPR018062">
    <property type="entry name" value="HTH_AraC-typ_CS"/>
</dbReference>
<evidence type="ECO:0000256" key="3">
    <source>
        <dbReference type="ARBA" id="ARBA00023163"/>
    </source>
</evidence>
<reference evidence="5 6" key="1">
    <citation type="submission" date="2017-11" db="EMBL/GenBank/DDBJ databases">
        <title>Complete genome sequence of Sphingomonas sp. Strain Cra20, a psychrotolerant potential plant growth promoting rhizobacteria.</title>
        <authorList>
            <person name="Luo Y."/>
        </authorList>
    </citation>
    <scope>NUCLEOTIDE SEQUENCE [LARGE SCALE GENOMIC DNA]</scope>
    <source>
        <strain evidence="5 6">Cra20</strain>
    </source>
</reference>
<evidence type="ECO:0000256" key="2">
    <source>
        <dbReference type="ARBA" id="ARBA00023125"/>
    </source>
</evidence>